<sequence>MRKLSVFVALLFLSTAIFAQSGKVYDNLSLPSKILKMDRKYAVYLPPDYETSTRTYPVLYLLHGSGDDQTGWVQFGEVLRIADNAIKEGTATPMVIIMPDANTGRRGYFNDPKGDWNYEDFFFKELVPYVEKKYHIKSDKRYRAVAGLSMGGGGSFVYALHHPEMFSSACPLSAATGPLTIEDAKKQLMRTIPDVADSVVTQYYNRQSVVALVNAVPDDQKKAVRWYIDDGDDDFLYEGNCMVHIAMRKKEIPHEFRVRDGGHTWTYWRESLPKVLEFVSQAFHQY</sequence>
<dbReference type="KEGG" id="mgin:FRZ54_11895"/>
<proteinExistence type="predicted"/>
<dbReference type="InterPro" id="IPR029058">
    <property type="entry name" value="AB_hydrolase_fold"/>
</dbReference>
<protein>
    <submittedName>
        <fullName evidence="2">Esterase family protein</fullName>
    </submittedName>
</protein>
<name>A0A5B8UY42_9SPHI</name>
<dbReference type="RefSeq" id="WP_147031827.1">
    <property type="nucleotide sequence ID" value="NZ_CP042436.1"/>
</dbReference>
<dbReference type="InterPro" id="IPR000801">
    <property type="entry name" value="Esterase-like"/>
</dbReference>
<reference evidence="2 3" key="1">
    <citation type="journal article" date="2017" name="Curr. Microbiol.">
        <title>Mucilaginibacter ginsenosidivorans sp. nov., Isolated from Soil of Ginseng Field.</title>
        <authorList>
            <person name="Kim M.M."/>
            <person name="Siddiqi M.Z."/>
            <person name="Im W.T."/>
        </authorList>
    </citation>
    <scope>NUCLEOTIDE SEQUENCE [LARGE SCALE GENOMIC DNA]</scope>
    <source>
        <strain evidence="2 3">Gsoil 3017</strain>
    </source>
</reference>
<dbReference type="PANTHER" id="PTHR48098">
    <property type="entry name" value="ENTEROCHELIN ESTERASE-RELATED"/>
    <property type="match status" value="1"/>
</dbReference>
<evidence type="ECO:0000256" key="1">
    <source>
        <dbReference type="SAM" id="SignalP"/>
    </source>
</evidence>
<organism evidence="2 3">
    <name type="scientific">Mucilaginibacter ginsenosidivorans</name>
    <dbReference type="NCBI Taxonomy" id="398053"/>
    <lineage>
        <taxon>Bacteria</taxon>
        <taxon>Pseudomonadati</taxon>
        <taxon>Bacteroidota</taxon>
        <taxon>Sphingobacteriia</taxon>
        <taxon>Sphingobacteriales</taxon>
        <taxon>Sphingobacteriaceae</taxon>
        <taxon>Mucilaginibacter</taxon>
    </lineage>
</organism>
<dbReference type="Proteomes" id="UP000321479">
    <property type="component" value="Chromosome"/>
</dbReference>
<dbReference type="AlphaFoldDB" id="A0A5B8UY42"/>
<feature type="signal peptide" evidence="1">
    <location>
        <begin position="1"/>
        <end position="19"/>
    </location>
</feature>
<dbReference type="PANTHER" id="PTHR48098:SF1">
    <property type="entry name" value="DIACYLGLYCEROL ACYLTRANSFERASE_MYCOLYLTRANSFERASE AG85A"/>
    <property type="match status" value="1"/>
</dbReference>
<dbReference type="SUPFAM" id="SSF53474">
    <property type="entry name" value="alpha/beta-Hydrolases"/>
    <property type="match status" value="1"/>
</dbReference>
<dbReference type="OrthoDB" id="9803578at2"/>
<feature type="chain" id="PRO_5022936631" evidence="1">
    <location>
        <begin position="20"/>
        <end position="286"/>
    </location>
</feature>
<dbReference type="GO" id="GO:0016747">
    <property type="term" value="F:acyltransferase activity, transferring groups other than amino-acyl groups"/>
    <property type="evidence" value="ECO:0007669"/>
    <property type="project" value="TreeGrafter"/>
</dbReference>
<keyword evidence="1" id="KW-0732">Signal</keyword>
<dbReference type="Gene3D" id="3.40.50.1820">
    <property type="entry name" value="alpha/beta hydrolase"/>
    <property type="match status" value="1"/>
</dbReference>
<accession>A0A5B8UY42</accession>
<keyword evidence="3" id="KW-1185">Reference proteome</keyword>
<dbReference type="EMBL" id="CP042436">
    <property type="protein sequence ID" value="QEC63251.1"/>
    <property type="molecule type" value="Genomic_DNA"/>
</dbReference>
<evidence type="ECO:0000313" key="2">
    <source>
        <dbReference type="EMBL" id="QEC63251.1"/>
    </source>
</evidence>
<evidence type="ECO:0000313" key="3">
    <source>
        <dbReference type="Proteomes" id="UP000321479"/>
    </source>
</evidence>
<dbReference type="InterPro" id="IPR050583">
    <property type="entry name" value="Mycobacterial_A85_antigen"/>
</dbReference>
<dbReference type="Pfam" id="PF00756">
    <property type="entry name" value="Esterase"/>
    <property type="match status" value="1"/>
</dbReference>
<gene>
    <name evidence="2" type="ORF">FRZ54_11895</name>
</gene>